<accession>A0A2T0VT62</accession>
<keyword evidence="1" id="KW-0812">Transmembrane</keyword>
<dbReference type="OrthoDB" id="140324at2"/>
<feature type="transmembrane region" description="Helical" evidence="1">
    <location>
        <begin position="227"/>
        <end position="245"/>
    </location>
</feature>
<dbReference type="Proteomes" id="UP000238205">
    <property type="component" value="Unassembled WGS sequence"/>
</dbReference>
<evidence type="ECO:0000256" key="1">
    <source>
        <dbReference type="SAM" id="Phobius"/>
    </source>
</evidence>
<dbReference type="AlphaFoldDB" id="A0A2T0VT62"/>
<reference evidence="2 3" key="1">
    <citation type="submission" date="2018-03" db="EMBL/GenBank/DDBJ databases">
        <title>Genomic Encyclopedia of Archaeal and Bacterial Type Strains, Phase II (KMG-II): from individual species to whole genera.</title>
        <authorList>
            <person name="Goeker M."/>
        </authorList>
    </citation>
    <scope>NUCLEOTIDE SEQUENCE [LARGE SCALE GENOMIC DNA]</scope>
    <source>
        <strain evidence="2 3">DSM 13175</strain>
    </source>
</reference>
<gene>
    <name evidence="2" type="ORF">CLV38_1456</name>
</gene>
<evidence type="ECO:0000313" key="3">
    <source>
        <dbReference type="Proteomes" id="UP000238205"/>
    </source>
</evidence>
<name>A0A2T0VT62_9LACT</name>
<keyword evidence="1" id="KW-0472">Membrane</keyword>
<feature type="transmembrane region" description="Helical" evidence="1">
    <location>
        <begin position="367"/>
        <end position="389"/>
    </location>
</feature>
<keyword evidence="3" id="KW-1185">Reference proteome</keyword>
<sequence length="404" mass="47111">MSIEKNTVEYEQENVIKLFDDVIAKFESEDRYIIGRTSINRYIEVPEVGYDLIIGLKKLKSVKDLNENLEKKYNEEIDVLSFIETLVELNFVKQKNEEVYSSEIRQTKGITFPFFEKKHFKWLFSKSFAIVFILYIALVSFYLFIIQGESIIINYNDIFFTDSLLIITLAIFVIDTLLVMVHEFSHFISIRGLGGELGHIGIGRRLFYFVFQTKIENIWALQKKDRLLVYSSGMICDVFLIVNLYLLSHITENSMPLMYGLSRIGILSLFVGLLFEMKFYMKTDMYFLIADLVNNPNLLQESIVFLKDTIRNKNIKIINRSVAAYSVLLLVGVGIEIYVLFRFFIPISLTALEQTYNLWLAGENELFYTNLLTISVTMIEIILVAIMFLKEKNILAKLRRKRLA</sequence>
<comment type="caution">
    <text evidence="2">The sequence shown here is derived from an EMBL/GenBank/DDBJ whole genome shotgun (WGS) entry which is preliminary data.</text>
</comment>
<feature type="transmembrane region" description="Helical" evidence="1">
    <location>
        <begin position="322"/>
        <end position="347"/>
    </location>
</feature>
<evidence type="ECO:0008006" key="4">
    <source>
        <dbReference type="Google" id="ProtNLM"/>
    </source>
</evidence>
<proteinExistence type="predicted"/>
<feature type="transmembrane region" description="Helical" evidence="1">
    <location>
        <begin position="127"/>
        <end position="146"/>
    </location>
</feature>
<organism evidence="2 3">
    <name type="scientific">Alkalibacterium olivapovliticus</name>
    <dbReference type="NCBI Taxonomy" id="99907"/>
    <lineage>
        <taxon>Bacteria</taxon>
        <taxon>Bacillati</taxon>
        <taxon>Bacillota</taxon>
        <taxon>Bacilli</taxon>
        <taxon>Lactobacillales</taxon>
        <taxon>Carnobacteriaceae</taxon>
        <taxon>Alkalibacterium</taxon>
    </lineage>
</organism>
<feature type="transmembrane region" description="Helical" evidence="1">
    <location>
        <begin position="257"/>
        <end position="275"/>
    </location>
</feature>
<keyword evidence="1" id="KW-1133">Transmembrane helix</keyword>
<evidence type="ECO:0000313" key="2">
    <source>
        <dbReference type="EMBL" id="PRY74220.1"/>
    </source>
</evidence>
<protein>
    <recommendedName>
        <fullName evidence="4">Peptide zinc metalloprotease protein</fullName>
    </recommendedName>
</protein>
<dbReference type="RefSeq" id="WP_106196336.1">
    <property type="nucleotide sequence ID" value="NZ_PVTO01000045.1"/>
</dbReference>
<dbReference type="EMBL" id="PVTO01000045">
    <property type="protein sequence ID" value="PRY74220.1"/>
    <property type="molecule type" value="Genomic_DNA"/>
</dbReference>
<feature type="transmembrane region" description="Helical" evidence="1">
    <location>
        <begin position="158"/>
        <end position="181"/>
    </location>
</feature>